<reference evidence="1 2" key="1">
    <citation type="journal article" date="2019" name="Nat. Ecol. Evol.">
        <title>Megaphylogeny resolves global patterns of mushroom evolution.</title>
        <authorList>
            <person name="Varga T."/>
            <person name="Krizsan K."/>
            <person name="Foldi C."/>
            <person name="Dima B."/>
            <person name="Sanchez-Garcia M."/>
            <person name="Sanchez-Ramirez S."/>
            <person name="Szollosi G.J."/>
            <person name="Szarkandi J.G."/>
            <person name="Papp V."/>
            <person name="Albert L."/>
            <person name="Andreopoulos W."/>
            <person name="Angelini C."/>
            <person name="Antonin V."/>
            <person name="Barry K.W."/>
            <person name="Bougher N.L."/>
            <person name="Buchanan P."/>
            <person name="Buyck B."/>
            <person name="Bense V."/>
            <person name="Catcheside P."/>
            <person name="Chovatia M."/>
            <person name="Cooper J."/>
            <person name="Damon W."/>
            <person name="Desjardin D."/>
            <person name="Finy P."/>
            <person name="Geml J."/>
            <person name="Haridas S."/>
            <person name="Hughes K."/>
            <person name="Justo A."/>
            <person name="Karasinski D."/>
            <person name="Kautmanova I."/>
            <person name="Kiss B."/>
            <person name="Kocsube S."/>
            <person name="Kotiranta H."/>
            <person name="LaButti K.M."/>
            <person name="Lechner B.E."/>
            <person name="Liimatainen K."/>
            <person name="Lipzen A."/>
            <person name="Lukacs Z."/>
            <person name="Mihaltcheva S."/>
            <person name="Morgado L.N."/>
            <person name="Niskanen T."/>
            <person name="Noordeloos M.E."/>
            <person name="Ohm R.A."/>
            <person name="Ortiz-Santana B."/>
            <person name="Ovrebo C."/>
            <person name="Racz N."/>
            <person name="Riley R."/>
            <person name="Savchenko A."/>
            <person name="Shiryaev A."/>
            <person name="Soop K."/>
            <person name="Spirin V."/>
            <person name="Szebenyi C."/>
            <person name="Tomsovsky M."/>
            <person name="Tulloss R.E."/>
            <person name="Uehling J."/>
            <person name="Grigoriev I.V."/>
            <person name="Vagvolgyi C."/>
            <person name="Papp T."/>
            <person name="Martin F.M."/>
            <person name="Miettinen O."/>
            <person name="Hibbett D.S."/>
            <person name="Nagy L.G."/>
        </authorList>
    </citation>
    <scope>NUCLEOTIDE SEQUENCE [LARGE SCALE GENOMIC DNA]</scope>
    <source>
        <strain evidence="1 2">NL-1719</strain>
    </source>
</reference>
<accession>A0ACD3AGI6</accession>
<sequence>MGDMKDAVDTRVTTRCPFNALPAEIWEDIFRLACMDGGPTSCALNLVSKHVRYLALPSRFRSLCLLRRSAVLQIAPLLESVPDYLRRVEYLYISTPYPGTVELKDEDDLSYHESSDEEGSSDDMDTAEGGNDADLASNPPSSDTNASSASPESIMGAKLDLSTSVHFDSEQVLPFANASPTPSDSDDISISSDHYEHLPVTSSETRQLQSDLAYFESPRGQPRVGPFPGPFLPHEYEIRAQELTLGAVRKILSLVYTSLRHLTLQVTVFKLHGDSSLAFDQPFPRLRELDSNLDIKFPLSEPVTSSSDLMTMGGLGQDDEDLDIDGPRVILPCLQQFVVRVIDTGVLADQVRECIRVAPRLRRLKIYVAEEDEDDISPMTVLESLVPALKTCRAEKGGALRYYLQCQEQGNWITVMIPPFGTSSALGVHKWVQVYSLDEPDEPVEKWNKGWIPVDER</sequence>
<dbReference type="EMBL" id="ML208470">
    <property type="protein sequence ID" value="TFK64550.1"/>
    <property type="molecule type" value="Genomic_DNA"/>
</dbReference>
<gene>
    <name evidence="1" type="ORF">BDN72DRAFT_889575</name>
</gene>
<dbReference type="Proteomes" id="UP000308600">
    <property type="component" value="Unassembled WGS sequence"/>
</dbReference>
<organism evidence="1 2">
    <name type="scientific">Pluteus cervinus</name>
    <dbReference type="NCBI Taxonomy" id="181527"/>
    <lineage>
        <taxon>Eukaryota</taxon>
        <taxon>Fungi</taxon>
        <taxon>Dikarya</taxon>
        <taxon>Basidiomycota</taxon>
        <taxon>Agaricomycotina</taxon>
        <taxon>Agaricomycetes</taxon>
        <taxon>Agaricomycetidae</taxon>
        <taxon>Agaricales</taxon>
        <taxon>Pluteineae</taxon>
        <taxon>Pluteaceae</taxon>
        <taxon>Pluteus</taxon>
    </lineage>
</organism>
<protein>
    <submittedName>
        <fullName evidence="1">Uncharacterized protein</fullName>
    </submittedName>
</protein>
<evidence type="ECO:0000313" key="2">
    <source>
        <dbReference type="Proteomes" id="UP000308600"/>
    </source>
</evidence>
<evidence type="ECO:0000313" key="1">
    <source>
        <dbReference type="EMBL" id="TFK64550.1"/>
    </source>
</evidence>
<proteinExistence type="predicted"/>
<name>A0ACD3AGI6_9AGAR</name>
<keyword evidence="2" id="KW-1185">Reference proteome</keyword>